<evidence type="ECO:0000256" key="1">
    <source>
        <dbReference type="SAM" id="MobiDB-lite"/>
    </source>
</evidence>
<proteinExistence type="predicted"/>
<dbReference type="Proteomes" id="UP001500973">
    <property type="component" value="Unassembled WGS sequence"/>
</dbReference>
<gene>
    <name evidence="2" type="ORF">GCM10009601_49810</name>
</gene>
<feature type="region of interest" description="Disordered" evidence="1">
    <location>
        <begin position="1"/>
        <end position="26"/>
    </location>
</feature>
<evidence type="ECO:0000313" key="2">
    <source>
        <dbReference type="EMBL" id="GAA1431198.1"/>
    </source>
</evidence>
<reference evidence="3" key="1">
    <citation type="journal article" date="2019" name="Int. J. Syst. Evol. Microbiol.">
        <title>The Global Catalogue of Microorganisms (GCM) 10K type strain sequencing project: providing services to taxonomists for standard genome sequencing and annotation.</title>
        <authorList>
            <consortium name="The Broad Institute Genomics Platform"/>
            <consortium name="The Broad Institute Genome Sequencing Center for Infectious Disease"/>
            <person name="Wu L."/>
            <person name="Ma J."/>
        </authorList>
    </citation>
    <scope>NUCLEOTIDE SEQUENCE [LARGE SCALE GENOMIC DNA]</scope>
    <source>
        <strain evidence="3">JCM 11756</strain>
    </source>
</reference>
<comment type="caution">
    <text evidence="2">The sequence shown here is derived from an EMBL/GenBank/DDBJ whole genome shotgun (WGS) entry which is preliminary data.</text>
</comment>
<keyword evidence="3" id="KW-1185">Reference proteome</keyword>
<evidence type="ECO:0000313" key="3">
    <source>
        <dbReference type="Proteomes" id="UP001500973"/>
    </source>
</evidence>
<sequence length="97" mass="9646">MAPASGGTVTVLWPQQGGESAGLGAGSTSGRWMPLPRVWALRGALGPVCPGRAHHTAVAFVVGPLLGHEEMGGSGADAVDPGLLVDLLIDQVLGGVL</sequence>
<dbReference type="EMBL" id="BAAAIZ010000085">
    <property type="protein sequence ID" value="GAA1431198.1"/>
    <property type="molecule type" value="Genomic_DNA"/>
</dbReference>
<accession>A0ABP4JXR8</accession>
<organism evidence="2 3">
    <name type="scientific">Streptomyces thermospinosisporus</name>
    <dbReference type="NCBI Taxonomy" id="161482"/>
    <lineage>
        <taxon>Bacteria</taxon>
        <taxon>Bacillati</taxon>
        <taxon>Actinomycetota</taxon>
        <taxon>Actinomycetes</taxon>
        <taxon>Kitasatosporales</taxon>
        <taxon>Streptomycetaceae</taxon>
        <taxon>Streptomyces</taxon>
    </lineage>
</organism>
<name>A0ABP4JXR8_9ACTN</name>
<protein>
    <submittedName>
        <fullName evidence="2">Uncharacterized protein</fullName>
    </submittedName>
</protein>